<organism evidence="4 5">
    <name type="scientific">Candidatus Segetimicrobium genomatis</name>
    <dbReference type="NCBI Taxonomy" id="2569760"/>
    <lineage>
        <taxon>Bacteria</taxon>
        <taxon>Bacillati</taxon>
        <taxon>Candidatus Sysuimicrobiota</taxon>
        <taxon>Candidatus Sysuimicrobiia</taxon>
        <taxon>Candidatus Sysuimicrobiales</taxon>
        <taxon>Candidatus Segetimicrobiaceae</taxon>
        <taxon>Candidatus Segetimicrobium</taxon>
    </lineage>
</organism>
<dbReference type="Pfam" id="PF14326">
    <property type="entry name" value="DUF4384"/>
    <property type="match status" value="1"/>
</dbReference>
<evidence type="ECO:0000313" key="5">
    <source>
        <dbReference type="Proteomes" id="UP000318834"/>
    </source>
</evidence>
<accession>A0A537IYE4</accession>
<dbReference type="EMBL" id="VBAP01000025">
    <property type="protein sequence ID" value="TMI76339.1"/>
    <property type="molecule type" value="Genomic_DNA"/>
</dbReference>
<proteinExistence type="predicted"/>
<feature type="chain" id="PRO_5022105896" evidence="2">
    <location>
        <begin position="18"/>
        <end position="452"/>
    </location>
</feature>
<dbReference type="InterPro" id="IPR025493">
    <property type="entry name" value="DUF4384"/>
</dbReference>
<name>A0A537IYE4_9BACT</name>
<comment type="caution">
    <text evidence="4">The sequence shown here is derived from an EMBL/GenBank/DDBJ whole genome shotgun (WGS) entry which is preliminary data.</text>
</comment>
<feature type="signal peptide" evidence="2">
    <location>
        <begin position="1"/>
        <end position="17"/>
    </location>
</feature>
<evidence type="ECO:0000256" key="2">
    <source>
        <dbReference type="SAM" id="SignalP"/>
    </source>
</evidence>
<evidence type="ECO:0000259" key="3">
    <source>
        <dbReference type="Pfam" id="PF14326"/>
    </source>
</evidence>
<protein>
    <submittedName>
        <fullName evidence="4">DUF4384 domain-containing protein</fullName>
    </submittedName>
</protein>
<sequence length="452" mass="50590">MMLVVLLSLAAPAPSGAAATAVRSDDPPVKVWLNQDNYRRGDKAHVNIRLGEDGYLVVLRADANRRVRVLFPLDPGDDAFVRGGETREIQGRGDREAFSIDEHEGSGLVLAARSVTPFTFDEFARGDHWDYRVLTGSDAGDDQEQALLDIVQRMVPGGHVDYDAVNYTVASPRTYYDGAYSPYSPSVSLGLGYGFGWPRSFSFSLAFGDPFLFRPFFFRARCFDPFFFDPFFCDPFFVDPFFFPHRFFFFPRLFVFSRTVIVLRGRTGLVGGIPVRRRLLIDRVRPGFVGRFVFRDPTPITATGPRLRVAAGALLWRRRPADAAGARGKPMRRPAAPSIRDRRPNLERRGPAPRIENRPHGTGREPPGAIWDRRPRTFERRVPGPAARAPGRLEVPPAWRAPERAREPGLPGWGRASTMRDRAFSAAGLSGRTFVRSSRAAGSLRRGGGRRR</sequence>
<feature type="compositionally biased region" description="Basic and acidic residues" evidence="1">
    <location>
        <begin position="339"/>
        <end position="363"/>
    </location>
</feature>
<dbReference type="AlphaFoldDB" id="A0A537IYE4"/>
<feature type="region of interest" description="Disordered" evidence="1">
    <location>
        <begin position="321"/>
        <end position="417"/>
    </location>
</feature>
<evidence type="ECO:0000256" key="1">
    <source>
        <dbReference type="SAM" id="MobiDB-lite"/>
    </source>
</evidence>
<feature type="domain" description="DUF4384" evidence="3">
    <location>
        <begin position="38"/>
        <end position="115"/>
    </location>
</feature>
<gene>
    <name evidence="4" type="ORF">E6H05_03930</name>
</gene>
<feature type="compositionally biased region" description="Basic and acidic residues" evidence="1">
    <location>
        <begin position="371"/>
        <end position="382"/>
    </location>
</feature>
<evidence type="ECO:0000313" key="4">
    <source>
        <dbReference type="EMBL" id="TMI76339.1"/>
    </source>
</evidence>
<keyword evidence="2" id="KW-0732">Signal</keyword>
<dbReference type="Proteomes" id="UP000318834">
    <property type="component" value="Unassembled WGS sequence"/>
</dbReference>
<reference evidence="4 5" key="1">
    <citation type="journal article" date="2019" name="Nat. Microbiol.">
        <title>Mediterranean grassland soil C-N compound turnover is dependent on rainfall and depth, and is mediated by genomically divergent microorganisms.</title>
        <authorList>
            <person name="Diamond S."/>
            <person name="Andeer P.F."/>
            <person name="Li Z."/>
            <person name="Crits-Christoph A."/>
            <person name="Burstein D."/>
            <person name="Anantharaman K."/>
            <person name="Lane K.R."/>
            <person name="Thomas B.C."/>
            <person name="Pan C."/>
            <person name="Northen T.R."/>
            <person name="Banfield J.F."/>
        </authorList>
    </citation>
    <scope>NUCLEOTIDE SEQUENCE [LARGE SCALE GENOMIC DNA]</scope>
    <source>
        <strain evidence="4">NP_8</strain>
    </source>
</reference>